<keyword evidence="3" id="KW-0963">Cytoplasm</keyword>
<dbReference type="AlphaFoldDB" id="A0A812RBP6"/>
<dbReference type="Pfam" id="PF03148">
    <property type="entry name" value="Tektin"/>
    <property type="match status" value="2"/>
</dbReference>
<dbReference type="GO" id="GO:0005929">
    <property type="term" value="C:cilium"/>
    <property type="evidence" value="ECO:0007669"/>
    <property type="project" value="UniProtKB-ARBA"/>
</dbReference>
<feature type="coiled-coil region" evidence="9">
    <location>
        <begin position="488"/>
        <end position="555"/>
    </location>
</feature>
<evidence type="ECO:0000256" key="9">
    <source>
        <dbReference type="SAM" id="Coils"/>
    </source>
</evidence>
<evidence type="ECO:0000256" key="8">
    <source>
        <dbReference type="ARBA" id="ARBA00023273"/>
    </source>
</evidence>
<sequence length="697" mass="77244">MWRMEQRERRPLREQVRDTVEVCLEVEKATLIDAQRKLKDSIKKTRATIAALESKLEELRHDIQQKTQALSVDELCLRTTTRSFDATADRTAAFRPSVSSGQNMPPSSHARRRVAGTQHFDRNVSEFCSTWAFDGSQLLAGGEVLSKGGAETWLAWLWEVEFSAAMAPGGRIVRAPGAPEQILELCKAHAVRYKSTATGPSIVVTSPAGNTAAGGPSTQSEKPKPKTKYIRAPSGPRASSHRRRLRRESSVATLFSGDRAGGLLTRGSAVIFRRPERDRVPPHQRPIFLVGENGTDAKDCVDVHNPRRFSSTERTFAQRGLRFAAREAEMIPGQRPISVSSSTSSASRPVSAADFGHVSAFRPLSEGKSAADGSGAVPKQECGSVGGTKRCGDADLLKSSSSILSQQRHGETLGTEGDWDLEGSPSTVELRIVRVSKLQQAEVKITQDVLNAVFVARLTALGLVSTGRSPDCGEVVRQQEAVRLNQSAVHREEAAKELRDEAAKLIQRMARAAEEANAKSDKAMKDRVNENQQMRRRLENELRETCNQINLTKNTIQDTKHQIRSLEEPMELCSTCASWRKQRATKEHILDPVTTTLQEHQMTLLRCHEDLRQHHHNEKSVLQELQEKKDQLKEDLRDKTSALHIDLNCLTHEATSLNGKPSPAISRNRLPKAMKVDPTFVPNPGHTMMVQMPLTAR</sequence>
<keyword evidence="7" id="KW-0206">Cytoskeleton</keyword>
<evidence type="ECO:0000256" key="10">
    <source>
        <dbReference type="SAM" id="MobiDB-lite"/>
    </source>
</evidence>
<dbReference type="EMBL" id="CAJNDS010002325">
    <property type="protein sequence ID" value="CAE7433056.1"/>
    <property type="molecule type" value="Genomic_DNA"/>
</dbReference>
<keyword evidence="6" id="KW-0969">Cilium</keyword>
<comment type="caution">
    <text evidence="11">The sequence shown here is derived from an EMBL/GenBank/DDBJ whole genome shotgun (WGS) entry which is preliminary data.</text>
</comment>
<evidence type="ECO:0000313" key="12">
    <source>
        <dbReference type="Proteomes" id="UP000604046"/>
    </source>
</evidence>
<dbReference type="InterPro" id="IPR048256">
    <property type="entry name" value="Tektin-like"/>
</dbReference>
<evidence type="ECO:0000256" key="6">
    <source>
        <dbReference type="ARBA" id="ARBA00023069"/>
    </source>
</evidence>
<evidence type="ECO:0000313" key="11">
    <source>
        <dbReference type="EMBL" id="CAE7433056.1"/>
    </source>
</evidence>
<keyword evidence="8" id="KW-0966">Cell projection</keyword>
<feature type="region of interest" description="Disordered" evidence="10">
    <location>
        <begin position="366"/>
        <end position="385"/>
    </location>
</feature>
<feature type="region of interest" description="Disordered" evidence="10">
    <location>
        <begin position="402"/>
        <end position="421"/>
    </location>
</feature>
<comment type="subcellular location">
    <subcellularLocation>
        <location evidence="1">Cytoplasm</location>
        <location evidence="1">Cytoskeleton</location>
        <location evidence="1">Flagellum axoneme</location>
    </subcellularLocation>
</comment>
<dbReference type="PANTHER" id="PTHR19960:SF25">
    <property type="entry name" value="TEKTIN-1"/>
    <property type="match status" value="1"/>
</dbReference>
<evidence type="ECO:0000256" key="5">
    <source>
        <dbReference type="ARBA" id="ARBA00023054"/>
    </source>
</evidence>
<dbReference type="PANTHER" id="PTHR19960">
    <property type="entry name" value="TEKTIN"/>
    <property type="match status" value="1"/>
</dbReference>
<dbReference type="Proteomes" id="UP000604046">
    <property type="component" value="Unassembled WGS sequence"/>
</dbReference>
<name>A0A812RBP6_9DINO</name>
<reference evidence="11" key="1">
    <citation type="submission" date="2021-02" db="EMBL/GenBank/DDBJ databases">
        <authorList>
            <person name="Dougan E. K."/>
            <person name="Rhodes N."/>
            <person name="Thang M."/>
            <person name="Chan C."/>
        </authorList>
    </citation>
    <scope>NUCLEOTIDE SEQUENCE</scope>
</reference>
<keyword evidence="4" id="KW-0282">Flagellum</keyword>
<keyword evidence="12" id="KW-1185">Reference proteome</keyword>
<dbReference type="OrthoDB" id="440745at2759"/>
<dbReference type="GO" id="GO:0005737">
    <property type="term" value="C:cytoplasm"/>
    <property type="evidence" value="ECO:0007669"/>
    <property type="project" value="UniProtKB-ARBA"/>
</dbReference>
<keyword evidence="5 9" id="KW-0175">Coiled coil</keyword>
<accession>A0A812RBP6</accession>
<evidence type="ECO:0000256" key="4">
    <source>
        <dbReference type="ARBA" id="ARBA00022846"/>
    </source>
</evidence>
<evidence type="ECO:0000256" key="3">
    <source>
        <dbReference type="ARBA" id="ARBA00022490"/>
    </source>
</evidence>
<dbReference type="InterPro" id="IPR000435">
    <property type="entry name" value="Tektins"/>
</dbReference>
<proteinExistence type="inferred from homology"/>
<dbReference type="GO" id="GO:0060294">
    <property type="term" value="P:cilium movement involved in cell motility"/>
    <property type="evidence" value="ECO:0007669"/>
    <property type="project" value="InterPro"/>
</dbReference>
<evidence type="ECO:0000256" key="1">
    <source>
        <dbReference type="ARBA" id="ARBA00004611"/>
    </source>
</evidence>
<feature type="coiled-coil region" evidence="9">
    <location>
        <begin position="608"/>
        <end position="642"/>
    </location>
</feature>
<evidence type="ECO:0000256" key="7">
    <source>
        <dbReference type="ARBA" id="ARBA00023212"/>
    </source>
</evidence>
<dbReference type="GO" id="GO:0060271">
    <property type="term" value="P:cilium assembly"/>
    <property type="evidence" value="ECO:0007669"/>
    <property type="project" value="TreeGrafter"/>
</dbReference>
<feature type="region of interest" description="Disordered" evidence="10">
    <location>
        <begin position="204"/>
        <end position="249"/>
    </location>
</feature>
<comment type="similarity">
    <text evidence="2">Belongs to the tektin family.</text>
</comment>
<feature type="coiled-coil region" evidence="9">
    <location>
        <begin position="35"/>
        <end position="69"/>
    </location>
</feature>
<protein>
    <submittedName>
        <fullName evidence="11">Uncharacterized protein</fullName>
    </submittedName>
</protein>
<gene>
    <name evidence="11" type="ORF">SNAT2548_LOCUS23517</name>
</gene>
<dbReference type="GO" id="GO:0015630">
    <property type="term" value="C:microtubule cytoskeleton"/>
    <property type="evidence" value="ECO:0007669"/>
    <property type="project" value="TreeGrafter"/>
</dbReference>
<organism evidence="11 12">
    <name type="scientific">Symbiodinium natans</name>
    <dbReference type="NCBI Taxonomy" id="878477"/>
    <lineage>
        <taxon>Eukaryota</taxon>
        <taxon>Sar</taxon>
        <taxon>Alveolata</taxon>
        <taxon>Dinophyceae</taxon>
        <taxon>Suessiales</taxon>
        <taxon>Symbiodiniaceae</taxon>
        <taxon>Symbiodinium</taxon>
    </lineage>
</organism>
<evidence type="ECO:0000256" key="2">
    <source>
        <dbReference type="ARBA" id="ARBA00007209"/>
    </source>
</evidence>
<dbReference type="GO" id="GO:0005634">
    <property type="term" value="C:nucleus"/>
    <property type="evidence" value="ECO:0007669"/>
    <property type="project" value="TreeGrafter"/>
</dbReference>